<dbReference type="GeneID" id="68615319"/>
<organism evidence="2 3">
    <name type="scientific">Haladaptatus pallidirubidus</name>
    <dbReference type="NCBI Taxonomy" id="1008152"/>
    <lineage>
        <taxon>Archaea</taxon>
        <taxon>Methanobacteriati</taxon>
        <taxon>Methanobacteriota</taxon>
        <taxon>Stenosarchaea group</taxon>
        <taxon>Halobacteria</taxon>
        <taxon>Halobacteriales</taxon>
        <taxon>Haladaptataceae</taxon>
        <taxon>Haladaptatus</taxon>
    </lineage>
</organism>
<dbReference type="AlphaFoldDB" id="A0AAV3UCU8"/>
<comment type="caution">
    <text evidence="2">The sequence shown here is derived from an EMBL/GenBank/DDBJ whole genome shotgun (WGS) entry which is preliminary data.</text>
</comment>
<feature type="transmembrane region" description="Helical" evidence="1">
    <location>
        <begin position="37"/>
        <end position="56"/>
    </location>
</feature>
<dbReference type="RefSeq" id="WP_227775427.1">
    <property type="nucleotide sequence ID" value="NZ_BAABKX010000001.1"/>
</dbReference>
<keyword evidence="1" id="KW-1133">Transmembrane helix</keyword>
<name>A0AAV3UCU8_9EURY</name>
<dbReference type="EMBL" id="BAABKX010000001">
    <property type="protein sequence ID" value="GAA5042675.1"/>
    <property type="molecule type" value="Genomic_DNA"/>
</dbReference>
<keyword evidence="1" id="KW-0812">Transmembrane</keyword>
<gene>
    <name evidence="2" type="ORF">GCM10025751_06290</name>
</gene>
<protein>
    <recommendedName>
        <fullName evidence="4">Phospholipase_D-nuclease N-terminal</fullName>
    </recommendedName>
</protein>
<accession>A0AAV3UCU8</accession>
<keyword evidence="1" id="KW-0472">Membrane</keyword>
<feature type="transmembrane region" description="Helical" evidence="1">
    <location>
        <begin position="6"/>
        <end position="25"/>
    </location>
</feature>
<sequence>MSDFVVSVTIVLLFLQFLLWVLVTIDVRGAENPNLKWFAIVTLSPGIGLLVSSWYFSNRSDLRGGTDDARDASDD</sequence>
<evidence type="ECO:0008006" key="4">
    <source>
        <dbReference type="Google" id="ProtNLM"/>
    </source>
</evidence>
<evidence type="ECO:0000313" key="2">
    <source>
        <dbReference type="EMBL" id="GAA5042675.1"/>
    </source>
</evidence>
<evidence type="ECO:0000256" key="1">
    <source>
        <dbReference type="SAM" id="Phobius"/>
    </source>
</evidence>
<proteinExistence type="predicted"/>
<evidence type="ECO:0000313" key="3">
    <source>
        <dbReference type="Proteomes" id="UP001501729"/>
    </source>
</evidence>
<keyword evidence="3" id="KW-1185">Reference proteome</keyword>
<dbReference type="Proteomes" id="UP001501729">
    <property type="component" value="Unassembled WGS sequence"/>
</dbReference>
<reference evidence="2 3" key="1">
    <citation type="journal article" date="2019" name="Int. J. Syst. Evol. Microbiol.">
        <title>The Global Catalogue of Microorganisms (GCM) 10K type strain sequencing project: providing services to taxonomists for standard genome sequencing and annotation.</title>
        <authorList>
            <consortium name="The Broad Institute Genomics Platform"/>
            <consortium name="The Broad Institute Genome Sequencing Center for Infectious Disease"/>
            <person name="Wu L."/>
            <person name="Ma J."/>
        </authorList>
    </citation>
    <scope>NUCLEOTIDE SEQUENCE [LARGE SCALE GENOMIC DNA]</scope>
    <source>
        <strain evidence="2 3">JCM 17504</strain>
    </source>
</reference>